<keyword evidence="3" id="KW-1185">Reference proteome</keyword>
<dbReference type="OrthoDB" id="1658288at2759"/>
<protein>
    <submittedName>
        <fullName evidence="2">TPR-like protein</fullName>
    </submittedName>
</protein>
<evidence type="ECO:0000256" key="1">
    <source>
        <dbReference type="SAM" id="MobiDB-lite"/>
    </source>
</evidence>
<feature type="region of interest" description="Disordered" evidence="1">
    <location>
        <begin position="61"/>
        <end position="83"/>
    </location>
</feature>
<gene>
    <name evidence="2" type="ORF">NA56DRAFT_755706</name>
</gene>
<dbReference type="Proteomes" id="UP000235672">
    <property type="component" value="Unassembled WGS sequence"/>
</dbReference>
<dbReference type="SUPFAM" id="SSF48452">
    <property type="entry name" value="TPR-like"/>
    <property type="match status" value="2"/>
</dbReference>
<dbReference type="SMART" id="SM00028">
    <property type="entry name" value="TPR"/>
    <property type="match status" value="5"/>
</dbReference>
<dbReference type="Pfam" id="PF13374">
    <property type="entry name" value="TPR_10"/>
    <property type="match status" value="4"/>
</dbReference>
<dbReference type="PANTHER" id="PTHR46082">
    <property type="entry name" value="ATP/GTP-BINDING PROTEIN-RELATED"/>
    <property type="match status" value="1"/>
</dbReference>
<dbReference type="InterPro" id="IPR011990">
    <property type="entry name" value="TPR-like_helical_dom_sf"/>
</dbReference>
<reference evidence="2 3" key="1">
    <citation type="submission" date="2016-05" db="EMBL/GenBank/DDBJ databases">
        <title>A degradative enzymes factory behind the ericoid mycorrhizal symbiosis.</title>
        <authorList>
            <consortium name="DOE Joint Genome Institute"/>
            <person name="Martino E."/>
            <person name="Morin E."/>
            <person name="Grelet G."/>
            <person name="Kuo A."/>
            <person name="Kohler A."/>
            <person name="Daghino S."/>
            <person name="Barry K."/>
            <person name="Choi C."/>
            <person name="Cichocki N."/>
            <person name="Clum A."/>
            <person name="Copeland A."/>
            <person name="Hainaut M."/>
            <person name="Haridas S."/>
            <person name="Labutti K."/>
            <person name="Lindquist E."/>
            <person name="Lipzen A."/>
            <person name="Khouja H.-R."/>
            <person name="Murat C."/>
            <person name="Ohm R."/>
            <person name="Olson A."/>
            <person name="Spatafora J."/>
            <person name="Veneault-Fourrey C."/>
            <person name="Henrissat B."/>
            <person name="Grigoriev I."/>
            <person name="Martin F."/>
            <person name="Perotto S."/>
        </authorList>
    </citation>
    <scope>NUCLEOTIDE SEQUENCE [LARGE SCALE GENOMIC DNA]</scope>
    <source>
        <strain evidence="2 3">UAMH 7357</strain>
    </source>
</reference>
<accession>A0A2J6PHT3</accession>
<dbReference type="SUPFAM" id="SSF52540">
    <property type="entry name" value="P-loop containing nucleoside triphosphate hydrolases"/>
    <property type="match status" value="1"/>
</dbReference>
<dbReference type="InterPro" id="IPR027417">
    <property type="entry name" value="P-loop_NTPase"/>
</dbReference>
<dbReference type="EMBL" id="KZ613530">
    <property type="protein sequence ID" value="PMD13580.1"/>
    <property type="molecule type" value="Genomic_DNA"/>
</dbReference>
<evidence type="ECO:0000313" key="3">
    <source>
        <dbReference type="Proteomes" id="UP000235672"/>
    </source>
</evidence>
<dbReference type="Pfam" id="PF13424">
    <property type="entry name" value="TPR_12"/>
    <property type="match status" value="1"/>
</dbReference>
<feature type="region of interest" description="Disordered" evidence="1">
    <location>
        <begin position="425"/>
        <end position="464"/>
    </location>
</feature>
<dbReference type="Gene3D" id="1.25.40.10">
    <property type="entry name" value="Tetratricopeptide repeat domain"/>
    <property type="match status" value="2"/>
</dbReference>
<dbReference type="InterPro" id="IPR019734">
    <property type="entry name" value="TPR_rpt"/>
</dbReference>
<dbReference type="PRINTS" id="PR00381">
    <property type="entry name" value="KINESINLIGHT"/>
</dbReference>
<dbReference type="Gene3D" id="3.40.50.300">
    <property type="entry name" value="P-loop containing nucleotide triphosphate hydrolases"/>
    <property type="match status" value="1"/>
</dbReference>
<sequence length="805" mass="90720">MYEGTKCCVPTDLLNLTPCSQTNCAAKPGAETAPRDGKEHDRAATFVSTFEKSHLLSAIHDASHSPGKPYEMPPNPRPQGPSDTQIISIYSTALNTSSPNYSTAITSAISFGHANSGFQAGIINGPVNTEFHQHAPPEQLETPPNPSIVIPFSRDTDFVERGILDQIHQKCAVLGSRTALVGLGGVGKSQLAIEYAYRTRDRSPETWVFWVHASNAARFEQSFRDIANCVKISGRQNPQANIFQLVHDWLRNDRKGKWVLILDNVDDAGFLVKAQSTGQDGHTNSRGSEKRDIITVEPMSKADGLALFERKLGWHDDGEDVVELAAVLDFMPLAIVQAAAYISQRVPRYSVRQYLQDFRRSDRKRTSLLNCDGEQFRRDREAKNSIIIIWQISFDHIREIRPLAADLLSLMSCFDRQGIPEALLRSRDEPRNSRHDQKENNDNNYTDIDIGYSDDDEDNGSRSSMNDGFEDDVLALRNYSFISVNIDGITFEMHGLFIKNLCAELPTGEYENWVRCQALFPYAQSAITQQPDEHDVLRDWASILYKAAWYAWRVGKGVEAEKMSVQAMKVRKRILGQEHSDTLDSIAIVGLVYKFRGKYDAAEPLYKETLQLTEKVLGKEHPDTLTSMNNLALLLYSQGKYDAAEPLYRETLQLREKVLGKEHPDTLTSMNNLALLLKSQGKYNAAELLYRETLQLRQKVLGKEHPDTLTSMNNLAGLLESQGKYDAAELLYRETLQLREKVLGKEHPDTLTSMNNLAFLLYSQGKYDTAEPLYRETLQLREKVLGKEHPDTLTSMNNLALLLKS</sequence>
<dbReference type="PANTHER" id="PTHR46082:SF6">
    <property type="entry name" value="AAA+ ATPASE DOMAIN-CONTAINING PROTEIN-RELATED"/>
    <property type="match status" value="1"/>
</dbReference>
<name>A0A2J6PHT3_9HELO</name>
<feature type="compositionally biased region" description="Basic and acidic residues" evidence="1">
    <location>
        <begin position="425"/>
        <end position="441"/>
    </location>
</feature>
<evidence type="ECO:0000313" key="2">
    <source>
        <dbReference type="EMBL" id="PMD13580.1"/>
    </source>
</evidence>
<dbReference type="InterPro" id="IPR053137">
    <property type="entry name" value="NLR-like"/>
</dbReference>
<proteinExistence type="predicted"/>
<organism evidence="2 3">
    <name type="scientific">Hyaloscypha hepaticicola</name>
    <dbReference type="NCBI Taxonomy" id="2082293"/>
    <lineage>
        <taxon>Eukaryota</taxon>
        <taxon>Fungi</taxon>
        <taxon>Dikarya</taxon>
        <taxon>Ascomycota</taxon>
        <taxon>Pezizomycotina</taxon>
        <taxon>Leotiomycetes</taxon>
        <taxon>Helotiales</taxon>
        <taxon>Hyaloscyphaceae</taxon>
        <taxon>Hyaloscypha</taxon>
    </lineage>
</organism>
<dbReference type="AlphaFoldDB" id="A0A2J6PHT3"/>
<dbReference type="STRING" id="1745343.A0A2J6PHT3"/>